<sequence>MASPPARQSRSGRAVGTLAISTHALHCARAHSPVAAGGWLEGGCARALGLAHDEAFISRELQLHVLPLSPYLCAPRVFVLVAPFPSSPSPSPSLLPSFAFLFCVITYTSTTDTSAVRNMFSGSSPSSALRFHFHVYTPACAVSITPISRYCLCTPSLAFGACFYRSRALSISTSPRSLVYALVRVARIQTLCRDLSHTSQCAVDKPSHSFLYALSSAIVAPSRTAFSIFRLMIPQTPPHLLLFVLPMSGPNTSLLASSSPLFPCPRASSPMQRTRHLLITPCLVLSCFMRDTSVAHHGLAADGERRLFGLYRVFDNLTTVSINFYSLSYRSSHLPTTPCPAPGVWNSGIRTPQLADRLGLFWILTS</sequence>
<dbReference type="Proteomes" id="UP000623467">
    <property type="component" value="Unassembled WGS sequence"/>
</dbReference>
<name>A0A8H6ZH76_9AGAR</name>
<reference evidence="1" key="1">
    <citation type="submission" date="2020-05" db="EMBL/GenBank/DDBJ databases">
        <title>Mycena genomes resolve the evolution of fungal bioluminescence.</title>
        <authorList>
            <person name="Tsai I.J."/>
        </authorList>
    </citation>
    <scope>NUCLEOTIDE SEQUENCE</scope>
    <source>
        <strain evidence="1">160909Yilan</strain>
    </source>
</reference>
<organism evidence="1 2">
    <name type="scientific">Mycena sanguinolenta</name>
    <dbReference type="NCBI Taxonomy" id="230812"/>
    <lineage>
        <taxon>Eukaryota</taxon>
        <taxon>Fungi</taxon>
        <taxon>Dikarya</taxon>
        <taxon>Basidiomycota</taxon>
        <taxon>Agaricomycotina</taxon>
        <taxon>Agaricomycetes</taxon>
        <taxon>Agaricomycetidae</taxon>
        <taxon>Agaricales</taxon>
        <taxon>Marasmiineae</taxon>
        <taxon>Mycenaceae</taxon>
        <taxon>Mycena</taxon>
    </lineage>
</organism>
<evidence type="ECO:0000313" key="1">
    <source>
        <dbReference type="EMBL" id="KAF7377347.1"/>
    </source>
</evidence>
<comment type="caution">
    <text evidence="1">The sequence shown here is derived from an EMBL/GenBank/DDBJ whole genome shotgun (WGS) entry which is preliminary data.</text>
</comment>
<gene>
    <name evidence="1" type="ORF">MSAN_00155700</name>
</gene>
<evidence type="ECO:0000313" key="2">
    <source>
        <dbReference type="Proteomes" id="UP000623467"/>
    </source>
</evidence>
<proteinExistence type="predicted"/>
<protein>
    <submittedName>
        <fullName evidence="1">Uncharacterized protein</fullName>
    </submittedName>
</protein>
<keyword evidence="2" id="KW-1185">Reference proteome</keyword>
<dbReference type="AlphaFoldDB" id="A0A8H6ZH76"/>
<accession>A0A8H6ZH76</accession>
<dbReference type="EMBL" id="JACAZH010000001">
    <property type="protein sequence ID" value="KAF7377347.1"/>
    <property type="molecule type" value="Genomic_DNA"/>
</dbReference>